<dbReference type="AlphaFoldDB" id="A0A179UGA4"/>
<dbReference type="VEuPathDB" id="FungiDB:BDBG_16757"/>
<dbReference type="GeneID" id="42528767"/>
<proteinExistence type="predicted"/>
<dbReference type="KEGG" id="bgh:BDBG_16757"/>
<dbReference type="EMBL" id="GG657452">
    <property type="protein sequence ID" value="OAT07065.1"/>
    <property type="molecule type" value="Genomic_DNA"/>
</dbReference>
<feature type="non-terminal residue" evidence="1">
    <location>
        <position position="1"/>
    </location>
</feature>
<evidence type="ECO:0000313" key="1">
    <source>
        <dbReference type="EMBL" id="OAT07065.1"/>
    </source>
</evidence>
<reference evidence="2" key="1">
    <citation type="journal article" date="2015" name="PLoS Genet.">
        <title>The dynamic genome and transcriptome of the human fungal pathogen Blastomyces and close relative Emmonsia.</title>
        <authorList>
            <person name="Munoz J.F."/>
            <person name="Gauthier G.M."/>
            <person name="Desjardins C.A."/>
            <person name="Gallo J.E."/>
            <person name="Holder J."/>
            <person name="Sullivan T.D."/>
            <person name="Marty A.J."/>
            <person name="Carmen J.C."/>
            <person name="Chen Z."/>
            <person name="Ding L."/>
            <person name="Gujja S."/>
            <person name="Magrini V."/>
            <person name="Misas E."/>
            <person name="Mitreva M."/>
            <person name="Priest M."/>
            <person name="Saif S."/>
            <person name="Whiston E.A."/>
            <person name="Young S."/>
            <person name="Zeng Q."/>
            <person name="Goldman W.E."/>
            <person name="Mardis E.R."/>
            <person name="Taylor J.W."/>
            <person name="McEwen J.G."/>
            <person name="Clay O.K."/>
            <person name="Klein B.S."/>
            <person name="Cuomo C.A."/>
        </authorList>
    </citation>
    <scope>NUCLEOTIDE SEQUENCE [LARGE SCALE GENOMIC DNA]</scope>
    <source>
        <strain evidence="2">SLH14081</strain>
    </source>
</reference>
<dbReference type="RefSeq" id="XP_031577575.1">
    <property type="nucleotide sequence ID" value="XM_031724643.1"/>
</dbReference>
<name>A0A179UGA4_BLAGS</name>
<sequence length="104" mass="10936">SLYVDRSASADDSELNIESLIENLENMIMKELSVLCMTESPAFFPALSISFSAAFFQSSTPISVSGSPASATSIPTTSTLTTSALSGSVTSAFITSSPHFKKML</sequence>
<dbReference type="Proteomes" id="UP000002038">
    <property type="component" value="Unassembled WGS sequence"/>
</dbReference>
<evidence type="ECO:0000313" key="2">
    <source>
        <dbReference type="Proteomes" id="UP000002038"/>
    </source>
</evidence>
<protein>
    <submittedName>
        <fullName evidence="1">Uncharacterized protein</fullName>
    </submittedName>
</protein>
<accession>A0A179UGA4</accession>
<keyword evidence="2" id="KW-1185">Reference proteome</keyword>
<gene>
    <name evidence="1" type="ORF">BDBG_16757</name>
</gene>
<feature type="non-terminal residue" evidence="1">
    <location>
        <position position="104"/>
    </location>
</feature>
<organism evidence="1 2">
    <name type="scientific">Blastomyces gilchristii (strain SLH14081)</name>
    <name type="common">Blastomyces dermatitidis</name>
    <dbReference type="NCBI Taxonomy" id="559298"/>
    <lineage>
        <taxon>Eukaryota</taxon>
        <taxon>Fungi</taxon>
        <taxon>Dikarya</taxon>
        <taxon>Ascomycota</taxon>
        <taxon>Pezizomycotina</taxon>
        <taxon>Eurotiomycetes</taxon>
        <taxon>Eurotiomycetidae</taxon>
        <taxon>Onygenales</taxon>
        <taxon>Ajellomycetaceae</taxon>
        <taxon>Blastomyces</taxon>
    </lineage>
</organism>